<dbReference type="KEGG" id="bsen:DP114_25905"/>
<evidence type="ECO:0000313" key="3">
    <source>
        <dbReference type="Proteomes" id="UP000503129"/>
    </source>
</evidence>
<proteinExistence type="predicted"/>
<dbReference type="SUPFAM" id="SSF53474">
    <property type="entry name" value="alpha/beta-Hydrolases"/>
    <property type="match status" value="1"/>
</dbReference>
<accession>A0A856MPI4</accession>
<keyword evidence="2" id="KW-0378">Hydrolase</keyword>
<dbReference type="Proteomes" id="UP000503129">
    <property type="component" value="Chromosome"/>
</dbReference>
<dbReference type="InterPro" id="IPR022742">
    <property type="entry name" value="Hydrolase_4"/>
</dbReference>
<dbReference type="Gene3D" id="3.40.50.1820">
    <property type="entry name" value="alpha/beta hydrolase"/>
    <property type="match status" value="1"/>
</dbReference>
<organism evidence="2 3">
    <name type="scientific">Brasilonema sennae CENA114</name>
    <dbReference type="NCBI Taxonomy" id="415709"/>
    <lineage>
        <taxon>Bacteria</taxon>
        <taxon>Bacillati</taxon>
        <taxon>Cyanobacteriota</taxon>
        <taxon>Cyanophyceae</taxon>
        <taxon>Nostocales</taxon>
        <taxon>Scytonemataceae</taxon>
        <taxon>Brasilonema</taxon>
        <taxon>Bromeliae group (in: Brasilonema)</taxon>
    </lineage>
</organism>
<gene>
    <name evidence="2" type="ORF">DP114_25905</name>
</gene>
<protein>
    <submittedName>
        <fullName evidence="2">Alpha/beta hydrolase</fullName>
    </submittedName>
</protein>
<reference evidence="2 3" key="1">
    <citation type="submission" date="2018-06" db="EMBL/GenBank/DDBJ databases">
        <title>Comparative genomics of Brasilonema spp. strains.</title>
        <authorList>
            <person name="Alvarenga D.O."/>
            <person name="Fiore M.F."/>
            <person name="Varani A.M."/>
        </authorList>
    </citation>
    <scope>NUCLEOTIDE SEQUENCE [LARGE SCALE GENOMIC DNA]</scope>
    <source>
        <strain evidence="2 3">CENA114</strain>
    </source>
</reference>
<dbReference type="AlphaFoldDB" id="A0A856MPI4"/>
<dbReference type="InterPro" id="IPR029058">
    <property type="entry name" value="AB_hydrolase_fold"/>
</dbReference>
<dbReference type="Pfam" id="PF12146">
    <property type="entry name" value="Hydrolase_4"/>
    <property type="match status" value="1"/>
</dbReference>
<evidence type="ECO:0000259" key="1">
    <source>
        <dbReference type="Pfam" id="PF12146"/>
    </source>
</evidence>
<name>A0A856MPI4_9CYAN</name>
<dbReference type="EMBL" id="CP030118">
    <property type="protein sequence ID" value="QDL12429.1"/>
    <property type="molecule type" value="Genomic_DNA"/>
</dbReference>
<dbReference type="GO" id="GO:0016787">
    <property type="term" value="F:hydrolase activity"/>
    <property type="evidence" value="ECO:0007669"/>
    <property type="project" value="UniProtKB-KW"/>
</dbReference>
<evidence type="ECO:0000313" key="2">
    <source>
        <dbReference type="EMBL" id="QDL12429.1"/>
    </source>
</evidence>
<sequence length="341" mass="38543">MSDYCTTKAGIFQEVKSVEETLPIRNDACRSKIFLHPRATSKVCLFFHGFTAGPYQFEPIGKKLFDAGYNVLVPLQPGHGVAGDWNGDNPPPLPMEREIYQEFALYWLKVAQNLGEQVIVGGISTGGNLAATLALEHPQSIEKALLFAPYISGNNAIINFVVEVLPIYYEWLNKDNTGNFGYEGFRIPALRIFLEMGQEIIDRVKTNLAVPMFIISSENDPAINHCELQCFSKATIEQQPKSWYYSFDKMFEIPHTMMTKTEGNQYQELLMTMAKAYLESEVTWSEVMEIGYQILQGKTFEIATQQLNLTERISPDLSVLLAVMDKKIIIDYSKEKKSACS</sequence>
<feature type="domain" description="Serine aminopeptidase S33" evidence="1">
    <location>
        <begin position="41"/>
        <end position="163"/>
    </location>
</feature>
<keyword evidence="3" id="KW-1185">Reference proteome</keyword>